<dbReference type="OrthoDB" id="1421013at2759"/>
<keyword evidence="4 6" id="KW-0694">RNA-binding</keyword>
<evidence type="ECO:0000256" key="1">
    <source>
        <dbReference type="ARBA" id="ARBA00004123"/>
    </source>
</evidence>
<organism evidence="8 9">
    <name type="scientific">Corchorus capsularis</name>
    <name type="common">Jute</name>
    <dbReference type="NCBI Taxonomy" id="210143"/>
    <lineage>
        <taxon>Eukaryota</taxon>
        <taxon>Viridiplantae</taxon>
        <taxon>Streptophyta</taxon>
        <taxon>Embryophyta</taxon>
        <taxon>Tracheophyta</taxon>
        <taxon>Spermatophyta</taxon>
        <taxon>Magnoliopsida</taxon>
        <taxon>eudicotyledons</taxon>
        <taxon>Gunneridae</taxon>
        <taxon>Pentapetalae</taxon>
        <taxon>rosids</taxon>
        <taxon>malvids</taxon>
        <taxon>Malvales</taxon>
        <taxon>Malvaceae</taxon>
        <taxon>Grewioideae</taxon>
        <taxon>Apeibeae</taxon>
        <taxon>Corchorus</taxon>
    </lineage>
</organism>
<keyword evidence="9" id="KW-1185">Reference proteome</keyword>
<dbReference type="OMA" id="QRENMRN"/>
<dbReference type="Gramene" id="OMO61570">
    <property type="protein sequence ID" value="OMO61570"/>
    <property type="gene ID" value="CCACVL1_23415"/>
</dbReference>
<dbReference type="InterPro" id="IPR007146">
    <property type="entry name" value="Sas10/Utp3/C1D"/>
</dbReference>
<dbReference type="GO" id="GO:0000178">
    <property type="term" value="C:exosome (RNase complex)"/>
    <property type="evidence" value="ECO:0007669"/>
    <property type="project" value="TreeGrafter"/>
</dbReference>
<feature type="region of interest" description="Disordered" evidence="7">
    <location>
        <begin position="185"/>
        <end position="207"/>
    </location>
</feature>
<keyword evidence="6" id="KW-0238">DNA-binding</keyword>
<dbReference type="InterPro" id="IPR011082">
    <property type="entry name" value="Exosome-assoc_fac/DNA_repair"/>
</dbReference>
<reference evidence="8 9" key="1">
    <citation type="submission" date="2013-09" db="EMBL/GenBank/DDBJ databases">
        <title>Corchorus capsularis genome sequencing.</title>
        <authorList>
            <person name="Alam M."/>
            <person name="Haque M.S."/>
            <person name="Islam M.S."/>
            <person name="Emdad E.M."/>
            <person name="Islam M.M."/>
            <person name="Ahmed B."/>
            <person name="Halim A."/>
            <person name="Hossen Q.M.M."/>
            <person name="Hossain M.Z."/>
            <person name="Ahmed R."/>
            <person name="Khan M.M."/>
            <person name="Islam R."/>
            <person name="Rashid M.M."/>
            <person name="Khan S.A."/>
            <person name="Rahman M.S."/>
            <person name="Alam M."/>
        </authorList>
    </citation>
    <scope>NUCLEOTIDE SEQUENCE [LARGE SCALE GENOMIC DNA]</scope>
    <source>
        <strain evidence="9">cv. CVL-1</strain>
        <tissue evidence="8">Whole seedling</tissue>
    </source>
</reference>
<comment type="subunit">
    <text evidence="6">Monomer and homodimer.</text>
</comment>
<accession>A0A1R3GU91</accession>
<evidence type="ECO:0000313" key="9">
    <source>
        <dbReference type="Proteomes" id="UP000188268"/>
    </source>
</evidence>
<evidence type="ECO:0000256" key="5">
    <source>
        <dbReference type="ARBA" id="ARBA00023242"/>
    </source>
</evidence>
<evidence type="ECO:0000313" key="8">
    <source>
        <dbReference type="EMBL" id="OMO61570.1"/>
    </source>
</evidence>
<keyword evidence="3 6" id="KW-0698">rRNA processing</keyword>
<dbReference type="GO" id="GO:0003723">
    <property type="term" value="F:RNA binding"/>
    <property type="evidence" value="ECO:0007669"/>
    <property type="project" value="UniProtKB-UniRule"/>
</dbReference>
<dbReference type="GO" id="GO:0010468">
    <property type="term" value="P:regulation of gene expression"/>
    <property type="evidence" value="ECO:0007669"/>
    <property type="project" value="TreeGrafter"/>
</dbReference>
<dbReference type="Proteomes" id="UP000188268">
    <property type="component" value="Unassembled WGS sequence"/>
</dbReference>
<dbReference type="AlphaFoldDB" id="A0A1R3GU91"/>
<sequence>MKGGGSSVIPENVLDSVKTTLLNVENVKTHLLEFLSLSDPDVLAQMPPLQRAQALFLLAKATTTLFTLRLRCSGVHPDDHPIKSELERLSLYQDKLERFIDISKAPLRPSTTLNSRAAARFIEHSLPDLTPEQRQSMRQISKGEGPRIKYSDSGVKKRKYQSSEKQSVQAAAKEFLEKAARELFGDDKDGFKGPLRLEANDDDEPLS</sequence>
<comment type="similarity">
    <text evidence="2 6">Belongs to the C1D family.</text>
</comment>
<dbReference type="EMBL" id="AWWV01013424">
    <property type="protein sequence ID" value="OMO61570.1"/>
    <property type="molecule type" value="Genomic_DNA"/>
</dbReference>
<protein>
    <recommendedName>
        <fullName evidence="6">Nuclear nucleic acid-binding protein C1D</fullName>
    </recommendedName>
</protein>
<comment type="function">
    <text evidence="6">Plays a role in the recruitment of the exosome to pre-rRNA to mediate the 3'-5' end processing of the 5.8S rRNA.</text>
</comment>
<dbReference type="GO" id="GO:0000460">
    <property type="term" value="P:maturation of 5.8S rRNA"/>
    <property type="evidence" value="ECO:0007669"/>
    <property type="project" value="TreeGrafter"/>
</dbReference>
<feature type="region of interest" description="Disordered" evidence="7">
    <location>
        <begin position="129"/>
        <end position="170"/>
    </location>
</feature>
<dbReference type="GO" id="GO:0005737">
    <property type="term" value="C:cytoplasm"/>
    <property type="evidence" value="ECO:0007669"/>
    <property type="project" value="UniProtKB-SubCell"/>
</dbReference>
<dbReference type="PANTHER" id="PTHR15341">
    <property type="entry name" value="SUN-COR STEROID HORMONE RECEPTOR CO-REPRESSOR"/>
    <property type="match status" value="1"/>
</dbReference>
<dbReference type="PANTHER" id="PTHR15341:SF3">
    <property type="entry name" value="NUCLEAR NUCLEIC ACID-BINDING PROTEIN C1D"/>
    <property type="match status" value="1"/>
</dbReference>
<dbReference type="GO" id="GO:0005730">
    <property type="term" value="C:nucleolus"/>
    <property type="evidence" value="ECO:0007669"/>
    <property type="project" value="UniProtKB-SubCell"/>
</dbReference>
<proteinExistence type="inferred from homology"/>
<evidence type="ECO:0000256" key="3">
    <source>
        <dbReference type="ARBA" id="ARBA00022552"/>
    </source>
</evidence>
<keyword evidence="6" id="KW-0963">Cytoplasm</keyword>
<dbReference type="Pfam" id="PF04000">
    <property type="entry name" value="Sas10_Utp3"/>
    <property type="match status" value="1"/>
</dbReference>
<keyword evidence="5 6" id="KW-0539">Nucleus</keyword>
<comment type="caution">
    <text evidence="8">The sequence shown here is derived from an EMBL/GenBank/DDBJ whole genome shotgun (WGS) entry which is preliminary data.</text>
</comment>
<comment type="subcellular location">
    <subcellularLocation>
        <location evidence="6">Cytoplasm</location>
    </subcellularLocation>
    <subcellularLocation>
        <location evidence="6">Nucleus</location>
        <location evidence="6">Nucleolus</location>
    </subcellularLocation>
    <subcellularLocation>
        <location evidence="1 6">Nucleus</location>
    </subcellularLocation>
</comment>
<name>A0A1R3GU91_COCAP</name>
<evidence type="ECO:0000256" key="4">
    <source>
        <dbReference type="ARBA" id="ARBA00022884"/>
    </source>
</evidence>
<dbReference type="STRING" id="210143.A0A1R3GU91"/>
<evidence type="ECO:0000256" key="2">
    <source>
        <dbReference type="ARBA" id="ARBA00009154"/>
    </source>
</evidence>
<gene>
    <name evidence="8" type="ORF">CCACVL1_23415</name>
</gene>
<evidence type="ECO:0000256" key="7">
    <source>
        <dbReference type="SAM" id="MobiDB-lite"/>
    </source>
</evidence>
<dbReference type="GO" id="GO:0003677">
    <property type="term" value="F:DNA binding"/>
    <property type="evidence" value="ECO:0007669"/>
    <property type="project" value="UniProtKB-KW"/>
</dbReference>
<evidence type="ECO:0000256" key="6">
    <source>
        <dbReference type="RuleBase" id="RU368003"/>
    </source>
</evidence>